<evidence type="ECO:0000313" key="2">
    <source>
        <dbReference type="Proteomes" id="UP000295264"/>
    </source>
</evidence>
<proteinExistence type="predicted"/>
<reference evidence="1 2" key="1">
    <citation type="journal article" date="2018" name="Genomics">
        <title>Molecular footprints of inshore aquatic adaptation in Indo-Pacific humpback dolphin (Sousa chinensis).</title>
        <authorList>
            <person name="Ming Y."/>
            <person name="Jian J."/>
            <person name="Yu F."/>
            <person name="Yu X."/>
            <person name="Wang J."/>
            <person name="Liu W."/>
        </authorList>
    </citation>
    <scope>NUCLEOTIDE SEQUENCE [LARGE SCALE GENOMIC DNA]</scope>
    <source>
        <strain evidence="1">MY-2018</strain>
        <tissue evidence="1">Skin</tissue>
    </source>
</reference>
<feature type="non-terminal residue" evidence="1">
    <location>
        <position position="59"/>
    </location>
</feature>
<dbReference type="Proteomes" id="UP000295264">
    <property type="component" value="Unassembled WGS sequence"/>
</dbReference>
<accession>A0A484H1N3</accession>
<sequence length="59" mass="6755">MFTMCLNISLRLHECNCKNSCLTNSFLKKLLTMGFSSLSNNFSTFFQNLVLPVCQVKPF</sequence>
<organism evidence="1 2">
    <name type="scientific">Sousa chinensis</name>
    <name type="common">Indo-pacific humpbacked dolphin</name>
    <name type="synonym">Steno chinensis</name>
    <dbReference type="NCBI Taxonomy" id="103600"/>
    <lineage>
        <taxon>Eukaryota</taxon>
        <taxon>Metazoa</taxon>
        <taxon>Chordata</taxon>
        <taxon>Craniata</taxon>
        <taxon>Vertebrata</taxon>
        <taxon>Euteleostomi</taxon>
        <taxon>Mammalia</taxon>
        <taxon>Eutheria</taxon>
        <taxon>Laurasiatheria</taxon>
        <taxon>Artiodactyla</taxon>
        <taxon>Whippomorpha</taxon>
        <taxon>Cetacea</taxon>
        <taxon>Odontoceti</taxon>
        <taxon>Delphinidae</taxon>
        <taxon>Sousa</taxon>
    </lineage>
</organism>
<keyword evidence="2" id="KW-1185">Reference proteome</keyword>
<protein>
    <submittedName>
        <fullName evidence="1">Uncharacterized protein</fullName>
    </submittedName>
</protein>
<evidence type="ECO:0000313" key="1">
    <source>
        <dbReference type="EMBL" id="TEA42037.1"/>
    </source>
</evidence>
<dbReference type="EMBL" id="QWLN02000558">
    <property type="protein sequence ID" value="TEA42037.1"/>
    <property type="molecule type" value="Genomic_DNA"/>
</dbReference>
<comment type="caution">
    <text evidence="1">The sequence shown here is derived from an EMBL/GenBank/DDBJ whole genome shotgun (WGS) entry which is preliminary data.</text>
</comment>
<gene>
    <name evidence="1" type="ORF">DBR06_SOUSAS13010020</name>
</gene>
<dbReference type="AlphaFoldDB" id="A0A484H1N3"/>
<name>A0A484H1N3_SOUCH</name>